<keyword evidence="2" id="KW-1185">Reference proteome</keyword>
<gene>
    <name evidence="1" type="ORF">ACFP81_08635</name>
</gene>
<sequence length="76" mass="8253">MVLHGGGGTNLDPALKLIAQLTQEGELLPEQPLLIVTDGLFYGEIRTAREHAYLLPRGAALGYRTSAPVFHIARED</sequence>
<proteinExistence type="predicted"/>
<name>A0ABW1YF44_9DEIO</name>
<evidence type="ECO:0000313" key="1">
    <source>
        <dbReference type="EMBL" id="MFC6592058.1"/>
    </source>
</evidence>
<protein>
    <submittedName>
        <fullName evidence="1">Uncharacterized protein</fullName>
    </submittedName>
</protein>
<organism evidence="1 2">
    <name type="scientific">Deinococcus lacus</name>
    <dbReference type="NCBI Taxonomy" id="392561"/>
    <lineage>
        <taxon>Bacteria</taxon>
        <taxon>Thermotogati</taxon>
        <taxon>Deinococcota</taxon>
        <taxon>Deinococci</taxon>
        <taxon>Deinococcales</taxon>
        <taxon>Deinococcaceae</taxon>
        <taxon>Deinococcus</taxon>
    </lineage>
</organism>
<evidence type="ECO:0000313" key="2">
    <source>
        <dbReference type="Proteomes" id="UP001596297"/>
    </source>
</evidence>
<reference evidence="2" key="1">
    <citation type="journal article" date="2019" name="Int. J. Syst. Evol. Microbiol.">
        <title>The Global Catalogue of Microorganisms (GCM) 10K type strain sequencing project: providing services to taxonomists for standard genome sequencing and annotation.</title>
        <authorList>
            <consortium name="The Broad Institute Genomics Platform"/>
            <consortium name="The Broad Institute Genome Sequencing Center for Infectious Disease"/>
            <person name="Wu L."/>
            <person name="Ma J."/>
        </authorList>
    </citation>
    <scope>NUCLEOTIDE SEQUENCE [LARGE SCALE GENOMIC DNA]</scope>
    <source>
        <strain evidence="2">CGMCC 1.15772</strain>
    </source>
</reference>
<comment type="caution">
    <text evidence="1">The sequence shown here is derived from an EMBL/GenBank/DDBJ whole genome shotgun (WGS) entry which is preliminary data.</text>
</comment>
<accession>A0ABW1YF44</accession>
<dbReference type="Proteomes" id="UP001596297">
    <property type="component" value="Unassembled WGS sequence"/>
</dbReference>
<dbReference type="EMBL" id="JBHSWD010000001">
    <property type="protein sequence ID" value="MFC6592058.1"/>
    <property type="molecule type" value="Genomic_DNA"/>
</dbReference>
<dbReference type="RefSeq" id="WP_380083073.1">
    <property type="nucleotide sequence ID" value="NZ_JBHSWD010000001.1"/>
</dbReference>